<evidence type="ECO:0000313" key="3">
    <source>
        <dbReference type="Proteomes" id="UP000683428"/>
    </source>
</evidence>
<reference evidence="2" key="1">
    <citation type="submission" date="2020-11" db="EMBL/GenBank/DDBJ databases">
        <title>Azospira inquinata sp. nov.</title>
        <authorList>
            <person name="Moe W.M."/>
            <person name="Mikes M.C."/>
        </authorList>
    </citation>
    <scope>NUCLEOTIDE SEQUENCE</scope>
    <source>
        <strain evidence="2">Azo-3</strain>
    </source>
</reference>
<protein>
    <submittedName>
        <fullName evidence="2">ABC transporter substrate-binding protein</fullName>
    </submittedName>
</protein>
<accession>A0A975SML6</accession>
<name>A0A975SML6_9RHOO</name>
<evidence type="ECO:0000256" key="1">
    <source>
        <dbReference type="SAM" id="MobiDB-lite"/>
    </source>
</evidence>
<dbReference type="RefSeq" id="WP_216127975.1">
    <property type="nucleotide sequence ID" value="NZ_CP064782.1"/>
</dbReference>
<dbReference type="EMBL" id="CP064782">
    <property type="protein sequence ID" value="QWT49131.1"/>
    <property type="molecule type" value="Genomic_DNA"/>
</dbReference>
<dbReference type="KEGG" id="aiq:Azoinq_00460"/>
<proteinExistence type="predicted"/>
<dbReference type="AlphaFoldDB" id="A0A975SML6"/>
<organism evidence="2 3">
    <name type="scientific">Azospira inquinata</name>
    <dbReference type="NCBI Taxonomy" id="2785627"/>
    <lineage>
        <taxon>Bacteria</taxon>
        <taxon>Pseudomonadati</taxon>
        <taxon>Pseudomonadota</taxon>
        <taxon>Betaproteobacteria</taxon>
        <taxon>Rhodocyclales</taxon>
        <taxon>Rhodocyclaceae</taxon>
        <taxon>Azospira</taxon>
    </lineage>
</organism>
<gene>
    <name evidence="2" type="ORF">Azoinq_00460</name>
</gene>
<dbReference type="Proteomes" id="UP000683428">
    <property type="component" value="Chromosome"/>
</dbReference>
<dbReference type="Pfam" id="PF13343">
    <property type="entry name" value="SBP_bac_6"/>
    <property type="match status" value="1"/>
</dbReference>
<evidence type="ECO:0000313" key="2">
    <source>
        <dbReference type="EMBL" id="QWT49131.1"/>
    </source>
</evidence>
<feature type="region of interest" description="Disordered" evidence="1">
    <location>
        <begin position="363"/>
        <end position="384"/>
    </location>
</feature>
<keyword evidence="3" id="KW-1185">Reference proteome</keyword>
<sequence length="384" mass="41746">MNGQLQPLMSLSTPWQGASLGDLDFLGRMPLPLRRHFKAGLDGVVKDVRQGGGPALNCAFLSGGQWYGLFNRLADARGAEELPAMLVSPWGPDVLNPALMAHYAPGPGAWGPLPPQHPACLAAGLPDPERVFRLFSLVPQVFLVDQHKLGGRPVPRVWADLLEPCYEDAIVFGGWRPRDQGPYRDFNTYLLLFLAQAFGFNALDAFGGNVKHLLHNIRSAKRVGSSSEETGAITIMPWLQAELCPHRQRAQVVWPEDGALAMPIGYMVQPGAEGRLAPLHHYLTGAALGRELGRNCYPASAAAYAGLPEGARLRWPGWDFVRSHDLAAYGKAAGERFFRAWGRRQEAAMFGGQSPFPQGVGGKTCPVPASPPRARQPQEVQPCV</sequence>